<proteinExistence type="predicted"/>
<dbReference type="Proteomes" id="UP000078237">
    <property type="component" value="Unassembled WGS sequence"/>
</dbReference>
<dbReference type="EMBL" id="LCTW02000072">
    <property type="protein sequence ID" value="KXX79977.1"/>
    <property type="molecule type" value="Genomic_DNA"/>
</dbReference>
<dbReference type="PANTHER" id="PTHR47795:SF1">
    <property type="entry name" value="DNA-DEPENDENT METALLOPROTEASE WSS1 HOMOLOG 2"/>
    <property type="match status" value="1"/>
</dbReference>
<protein>
    <submittedName>
        <fullName evidence="3">DNA-dependent metalloprotease WSS1</fullName>
    </submittedName>
</protein>
<dbReference type="GO" id="GO:0006508">
    <property type="term" value="P:proteolysis"/>
    <property type="evidence" value="ECO:0007669"/>
    <property type="project" value="UniProtKB-KW"/>
</dbReference>
<dbReference type="GO" id="GO:0008237">
    <property type="term" value="F:metallopeptidase activity"/>
    <property type="evidence" value="ECO:0007669"/>
    <property type="project" value="UniProtKB-KW"/>
</dbReference>
<organism evidence="3 4">
    <name type="scientific">Madurella mycetomatis</name>
    <dbReference type="NCBI Taxonomy" id="100816"/>
    <lineage>
        <taxon>Eukaryota</taxon>
        <taxon>Fungi</taxon>
        <taxon>Dikarya</taxon>
        <taxon>Ascomycota</taxon>
        <taxon>Pezizomycotina</taxon>
        <taxon>Sordariomycetes</taxon>
        <taxon>Sordariomycetidae</taxon>
        <taxon>Sordariales</taxon>
        <taxon>Sordariales incertae sedis</taxon>
        <taxon>Madurella</taxon>
    </lineage>
</organism>
<dbReference type="STRING" id="100816.A0A175W8J8"/>
<dbReference type="AlphaFoldDB" id="A0A175W8J8"/>
<feature type="domain" description="WLM" evidence="2">
    <location>
        <begin position="151"/>
        <end position="351"/>
    </location>
</feature>
<dbReference type="InterPro" id="IPR013536">
    <property type="entry name" value="WLM_dom"/>
</dbReference>
<evidence type="ECO:0000256" key="1">
    <source>
        <dbReference type="SAM" id="MobiDB-lite"/>
    </source>
</evidence>
<evidence type="ECO:0000313" key="4">
    <source>
        <dbReference type="Proteomes" id="UP000078237"/>
    </source>
</evidence>
<accession>A0A175W8J8</accession>
<evidence type="ECO:0000313" key="3">
    <source>
        <dbReference type="EMBL" id="KXX79977.1"/>
    </source>
</evidence>
<dbReference type="OrthoDB" id="49605at2759"/>
<dbReference type="Pfam" id="PF08325">
    <property type="entry name" value="WLM"/>
    <property type="match status" value="1"/>
</dbReference>
<gene>
    <name evidence="3" type="ORF">MMYC01_202376</name>
</gene>
<name>A0A175W8J8_9PEZI</name>
<sequence>MDRAESSPDQDSQLNSLSLTNDDGPPVEITIKFPPEHHNQKWSFSSSDTFEHLILTLSLEFPSYDWDKSKALLEKRPKHLKSIYTPSDPSDRAVPLSTLDNTTLRLLAPQTSALTSLRSAQEDAAKTASSWQAKRALARARLPRLNRTQRQTVEDAEYTFHTVRALPHLPDAARSLAFLERLKADPGIRAAMRRHRFSVGLLTEMDPLSHTSASHEGVTRTLGLNRNRGEVVELRLRTDAYDGWRNYYVIRKTLCHELAHNVYGDHDAKFWALCREIEREVERADWKTGGRTVGDEEYAPARGGEEEELEEGMVMDHGGWEGGTYVLGGGNNTEGLSEREIRARAAEARWSSLERATRQGQGDEKGGGSGSGAAQEKRG</sequence>
<dbReference type="PANTHER" id="PTHR47795">
    <property type="entry name" value="UBIQUITIN AND WLM DOMAIN-CONTAINING METALLOPROTEASE SPCC1442.07C"/>
    <property type="match status" value="1"/>
</dbReference>
<keyword evidence="3" id="KW-0378">Hydrolase</keyword>
<comment type="caution">
    <text evidence="3">The sequence shown here is derived from an EMBL/GenBank/DDBJ whole genome shotgun (WGS) entry which is preliminary data.</text>
</comment>
<dbReference type="GO" id="GO:0070628">
    <property type="term" value="F:proteasome binding"/>
    <property type="evidence" value="ECO:0007669"/>
    <property type="project" value="TreeGrafter"/>
</dbReference>
<dbReference type="PROSITE" id="PS51397">
    <property type="entry name" value="WLM"/>
    <property type="match status" value="1"/>
</dbReference>
<evidence type="ECO:0000259" key="2">
    <source>
        <dbReference type="PROSITE" id="PS51397"/>
    </source>
</evidence>
<feature type="region of interest" description="Disordered" evidence="1">
    <location>
        <begin position="348"/>
        <end position="379"/>
    </location>
</feature>
<feature type="compositionally biased region" description="Basic and acidic residues" evidence="1">
    <location>
        <begin position="355"/>
        <end position="366"/>
    </location>
</feature>
<feature type="region of interest" description="Disordered" evidence="1">
    <location>
        <begin position="1"/>
        <end position="27"/>
    </location>
</feature>
<keyword evidence="3" id="KW-0482">Metalloprotease</keyword>
<keyword evidence="4" id="KW-1185">Reference proteome</keyword>
<reference evidence="3 4" key="1">
    <citation type="journal article" date="2016" name="Genome Announc.">
        <title>Genome Sequence of Madurella mycetomatis mm55, Isolated from a Human Mycetoma Case in Sudan.</title>
        <authorList>
            <person name="Smit S."/>
            <person name="Derks M.F."/>
            <person name="Bervoets S."/>
            <person name="Fahal A."/>
            <person name="van Leeuwen W."/>
            <person name="van Belkum A."/>
            <person name="van de Sande W.W."/>
        </authorList>
    </citation>
    <scope>NUCLEOTIDE SEQUENCE [LARGE SCALE GENOMIC DNA]</scope>
    <source>
        <strain evidence="4">mm55</strain>
    </source>
</reference>
<keyword evidence="3" id="KW-0645">Protease</keyword>
<feature type="compositionally biased region" description="Polar residues" evidence="1">
    <location>
        <begin position="7"/>
        <end position="21"/>
    </location>
</feature>
<dbReference type="VEuPathDB" id="FungiDB:MMYC01_202376"/>